<feature type="region of interest" description="Disordered" evidence="1">
    <location>
        <begin position="189"/>
        <end position="225"/>
    </location>
</feature>
<protein>
    <recommendedName>
        <fullName evidence="5">Secreted protein</fullName>
    </recommendedName>
</protein>
<name>M3FG01_9ACTN</name>
<evidence type="ECO:0008006" key="5">
    <source>
        <dbReference type="Google" id="ProtNLM"/>
    </source>
</evidence>
<accession>M3FG01</accession>
<evidence type="ECO:0000256" key="2">
    <source>
        <dbReference type="SAM" id="Phobius"/>
    </source>
</evidence>
<dbReference type="AlphaFoldDB" id="M3FG01"/>
<evidence type="ECO:0000313" key="4">
    <source>
        <dbReference type="Proteomes" id="UP000030760"/>
    </source>
</evidence>
<keyword evidence="2" id="KW-0472">Membrane</keyword>
<evidence type="ECO:0000256" key="1">
    <source>
        <dbReference type="SAM" id="MobiDB-lite"/>
    </source>
</evidence>
<dbReference type="EMBL" id="KB405095">
    <property type="protein sequence ID" value="EMF51805.1"/>
    <property type="molecule type" value="Genomic_DNA"/>
</dbReference>
<gene>
    <name evidence="3" type="ORF">SBD_6327</name>
</gene>
<dbReference type="Proteomes" id="UP000030760">
    <property type="component" value="Unassembled WGS sequence"/>
</dbReference>
<sequence>MATVLRRRSPGQTRRDLRPGSGYRLLMSTFVQQLPALLGVVIGALGSYLVVMRGEQVRFRRERETRWEERRLAVYADWARAVKQSVTLTYRVAAHLGNDPHPHPLSPEEAAPLMAEATTARDPSGEALLLLGSPEVVERARAWVVTVMGMEEFLRAGTRDPGAWQSLLERQRAGRDAYYAAVREDLALPPGHSGRWQLRPASAAGLTGTTPPSAPPSAPAPTPRT</sequence>
<reference evidence="4" key="1">
    <citation type="journal article" date="2013" name="Genome Announc.">
        <title>Draft Genome Sequence of Streptomyces bottropensis ATCC 25435, a Bottromycin-Producing Actinomycete.</title>
        <authorList>
            <person name="Zhang H."/>
            <person name="Zhou W."/>
            <person name="Zhuang Y."/>
            <person name="Liang X."/>
            <person name="Liu T."/>
        </authorList>
    </citation>
    <scope>NUCLEOTIDE SEQUENCE [LARGE SCALE GENOMIC DNA]</scope>
    <source>
        <strain evidence="4">ATCC 25435</strain>
    </source>
</reference>
<proteinExistence type="predicted"/>
<feature type="transmembrane region" description="Helical" evidence="2">
    <location>
        <begin position="30"/>
        <end position="51"/>
    </location>
</feature>
<organism evidence="3 4">
    <name type="scientific">Streptomyces bottropensis ATCC 25435</name>
    <dbReference type="NCBI Taxonomy" id="1054862"/>
    <lineage>
        <taxon>Bacteria</taxon>
        <taxon>Bacillati</taxon>
        <taxon>Actinomycetota</taxon>
        <taxon>Actinomycetes</taxon>
        <taxon>Kitasatosporales</taxon>
        <taxon>Streptomycetaceae</taxon>
        <taxon>Streptomyces</taxon>
    </lineage>
</organism>
<keyword evidence="2" id="KW-0812">Transmembrane</keyword>
<keyword evidence="2" id="KW-1133">Transmembrane helix</keyword>
<evidence type="ECO:0000313" key="3">
    <source>
        <dbReference type="EMBL" id="EMF51805.1"/>
    </source>
</evidence>
<feature type="compositionally biased region" description="Pro residues" evidence="1">
    <location>
        <begin position="212"/>
        <end position="225"/>
    </location>
</feature>